<evidence type="ECO:0000256" key="7">
    <source>
        <dbReference type="ARBA" id="ARBA00023136"/>
    </source>
</evidence>
<feature type="transmembrane region" description="Helical" evidence="8">
    <location>
        <begin position="260"/>
        <end position="277"/>
    </location>
</feature>
<dbReference type="Pfam" id="PF01925">
    <property type="entry name" value="TauE"/>
    <property type="match status" value="1"/>
</dbReference>
<proteinExistence type="inferred from homology"/>
<protein>
    <recommendedName>
        <fullName evidence="8">Probable membrane transporter protein</fullName>
    </recommendedName>
</protein>
<evidence type="ECO:0000313" key="10">
    <source>
        <dbReference type="Proteomes" id="UP000503399"/>
    </source>
</evidence>
<dbReference type="InterPro" id="IPR052017">
    <property type="entry name" value="TSUP"/>
</dbReference>
<feature type="transmembrane region" description="Helical" evidence="8">
    <location>
        <begin position="54"/>
        <end position="71"/>
    </location>
</feature>
<dbReference type="InterPro" id="IPR002781">
    <property type="entry name" value="TM_pro_TauE-like"/>
</dbReference>
<keyword evidence="6 8" id="KW-1133">Transmembrane helix</keyword>
<accession>A0A6F8ZDD0</accession>
<dbReference type="PANTHER" id="PTHR30269">
    <property type="entry name" value="TRANSMEMBRANE PROTEIN YFCA"/>
    <property type="match status" value="1"/>
</dbReference>
<evidence type="ECO:0000256" key="1">
    <source>
        <dbReference type="ARBA" id="ARBA00004651"/>
    </source>
</evidence>
<dbReference type="Proteomes" id="UP000503399">
    <property type="component" value="Chromosome"/>
</dbReference>
<evidence type="ECO:0000256" key="3">
    <source>
        <dbReference type="ARBA" id="ARBA00022448"/>
    </source>
</evidence>
<keyword evidence="10" id="KW-1185">Reference proteome</keyword>
<feature type="transmembrane region" description="Helical" evidence="8">
    <location>
        <begin position="231"/>
        <end position="253"/>
    </location>
</feature>
<keyword evidence="3" id="KW-0813">Transport</keyword>
<evidence type="ECO:0000313" key="9">
    <source>
        <dbReference type="EMBL" id="CAB1127767.1"/>
    </source>
</evidence>
<comment type="similarity">
    <text evidence="2 8">Belongs to the 4-toluene sulfonate uptake permease (TSUP) (TC 2.A.102) family.</text>
</comment>
<dbReference type="GO" id="GO:0005886">
    <property type="term" value="C:plasma membrane"/>
    <property type="evidence" value="ECO:0007669"/>
    <property type="project" value="UniProtKB-SubCell"/>
</dbReference>
<evidence type="ECO:0000256" key="4">
    <source>
        <dbReference type="ARBA" id="ARBA00022475"/>
    </source>
</evidence>
<keyword evidence="5 8" id="KW-0812">Transmembrane</keyword>
<dbReference type="AlphaFoldDB" id="A0A6F8ZDD0"/>
<feature type="transmembrane region" description="Helical" evidence="8">
    <location>
        <begin position="29"/>
        <end position="47"/>
    </location>
</feature>
<dbReference type="EMBL" id="LR778114">
    <property type="protein sequence ID" value="CAB1127767.1"/>
    <property type="molecule type" value="Genomic_DNA"/>
</dbReference>
<feature type="transmembrane region" description="Helical" evidence="8">
    <location>
        <begin position="105"/>
        <end position="122"/>
    </location>
</feature>
<sequence length="280" mass="29678">MSLAAVTGAILLLLGASIAAGILGAMLGLGGGVLLVPVLTLLFHINLRLAIGASIISVIATSSGAAVAYVRDGLTNLRIGMFLEIATTTGAVMGAYLAGIIPARWLYLLFGLMLAYSAWALVRNRGVELPELDRSHPLARRLRFPSFYYDQALRRTVHYEVANPYGGLGMMWLAGLISGLLGIGSGLFKVLAMDTIMKLPMKVSTATSNFMIGVTAAASAGVYFARGDIRPLIAAPVAIGVLIGATVGVRWMVRLRNRTLRYAFFPVLSAVALEMLIRGI</sequence>
<feature type="transmembrane region" description="Helical" evidence="8">
    <location>
        <begin position="170"/>
        <end position="191"/>
    </location>
</feature>
<name>A0A6F8ZDD0_9FIRM</name>
<keyword evidence="4 8" id="KW-1003">Cell membrane</keyword>
<dbReference type="KEGG" id="hfv:R50_0261"/>
<comment type="subcellular location">
    <subcellularLocation>
        <location evidence="1 8">Cell membrane</location>
        <topology evidence="1 8">Multi-pass membrane protein</topology>
    </subcellularLocation>
</comment>
<feature type="transmembrane region" description="Helical" evidence="8">
    <location>
        <begin position="203"/>
        <end position="225"/>
    </location>
</feature>
<keyword evidence="7 8" id="KW-0472">Membrane</keyword>
<evidence type="ECO:0000256" key="8">
    <source>
        <dbReference type="RuleBase" id="RU363041"/>
    </source>
</evidence>
<reference evidence="9 10" key="1">
    <citation type="submission" date="2020-02" db="EMBL/GenBank/DDBJ databases">
        <authorList>
            <person name="Hogendoorn C."/>
        </authorList>
    </citation>
    <scope>NUCLEOTIDE SEQUENCE [LARGE SCALE GENOMIC DNA]</scope>
    <source>
        <strain evidence="9">R501</strain>
    </source>
</reference>
<evidence type="ECO:0000256" key="2">
    <source>
        <dbReference type="ARBA" id="ARBA00009142"/>
    </source>
</evidence>
<evidence type="ECO:0000256" key="5">
    <source>
        <dbReference type="ARBA" id="ARBA00022692"/>
    </source>
</evidence>
<dbReference type="PANTHER" id="PTHR30269:SF23">
    <property type="entry name" value="MEMBRANE TRANSPORTER PROTEIN YDHB-RELATED"/>
    <property type="match status" value="1"/>
</dbReference>
<evidence type="ECO:0000256" key="6">
    <source>
        <dbReference type="ARBA" id="ARBA00022989"/>
    </source>
</evidence>
<feature type="transmembrane region" description="Helical" evidence="8">
    <location>
        <begin position="77"/>
        <end position="98"/>
    </location>
</feature>
<gene>
    <name evidence="9" type="ORF">R50_0261</name>
</gene>
<organism evidence="9 10">
    <name type="scientific">Candidatus Hydrogenisulfobacillus filiaventi</name>
    <dbReference type="NCBI Taxonomy" id="2707344"/>
    <lineage>
        <taxon>Bacteria</taxon>
        <taxon>Bacillati</taxon>
        <taxon>Bacillota</taxon>
        <taxon>Clostridia</taxon>
        <taxon>Eubacteriales</taxon>
        <taxon>Clostridiales Family XVII. Incertae Sedis</taxon>
        <taxon>Candidatus Hydrogenisulfobacillus</taxon>
    </lineage>
</organism>